<evidence type="ECO:0000313" key="2">
    <source>
        <dbReference type="EMBL" id="KXO18050.1"/>
    </source>
</evidence>
<name>A0A137T065_9BACT</name>
<sequence length="58" mass="7108">MRSGVFFIKELRIFIGFKRSYRSFYIHLWYKAVTEMMIILYGMKRKVFSFKLLSGRSE</sequence>
<comment type="caution">
    <text evidence="2">The sequence shown here is derived from an EMBL/GenBank/DDBJ whole genome shotgun (WGS) entry which is preliminary data.</text>
</comment>
<accession>A0A137T065</accession>
<keyword evidence="1" id="KW-0812">Transmembrane</keyword>
<evidence type="ECO:0000256" key="1">
    <source>
        <dbReference type="SAM" id="Phobius"/>
    </source>
</evidence>
<proteinExistence type="predicted"/>
<keyword evidence="1" id="KW-1133">Transmembrane helix</keyword>
<dbReference type="AlphaFoldDB" id="A0A137T065"/>
<protein>
    <submittedName>
        <fullName evidence="2">Uncharacterized protein</fullName>
    </submittedName>
</protein>
<dbReference type="EMBL" id="LTAG01000020">
    <property type="protein sequence ID" value="KXO18050.1"/>
    <property type="molecule type" value="Genomic_DNA"/>
</dbReference>
<gene>
    <name evidence="2" type="ORF">HMPREF3202_00481</name>
</gene>
<dbReference type="Proteomes" id="UP000070093">
    <property type="component" value="Unassembled WGS sequence"/>
</dbReference>
<evidence type="ECO:0000313" key="3">
    <source>
        <dbReference type="Proteomes" id="UP000070093"/>
    </source>
</evidence>
<dbReference type="PATRIC" id="fig|28125.4.peg.474"/>
<keyword evidence="1" id="KW-0472">Membrane</keyword>
<organism evidence="2 3">
    <name type="scientific">Prevotella bivia</name>
    <dbReference type="NCBI Taxonomy" id="28125"/>
    <lineage>
        <taxon>Bacteria</taxon>
        <taxon>Pseudomonadati</taxon>
        <taxon>Bacteroidota</taxon>
        <taxon>Bacteroidia</taxon>
        <taxon>Bacteroidales</taxon>
        <taxon>Prevotellaceae</taxon>
        <taxon>Prevotella</taxon>
    </lineage>
</organism>
<feature type="transmembrane region" description="Helical" evidence="1">
    <location>
        <begin position="24"/>
        <end position="43"/>
    </location>
</feature>
<reference evidence="2 3" key="1">
    <citation type="submission" date="2016-02" db="EMBL/GenBank/DDBJ databases">
        <authorList>
            <person name="Wen L."/>
            <person name="He K."/>
            <person name="Yang H."/>
        </authorList>
    </citation>
    <scope>NUCLEOTIDE SEQUENCE [LARGE SCALE GENOMIC DNA]</scope>
    <source>
        <strain evidence="2 3">GED7880</strain>
    </source>
</reference>
<dbReference type="STRING" id="28125.HMPREF3202_00481"/>